<name>A0A2B4RBA9_STYPI</name>
<evidence type="ECO:0000313" key="2">
    <source>
        <dbReference type="EMBL" id="PFX13575.1"/>
    </source>
</evidence>
<evidence type="ECO:0000256" key="1">
    <source>
        <dbReference type="SAM" id="MobiDB-lite"/>
    </source>
</evidence>
<dbReference type="AlphaFoldDB" id="A0A2B4RBA9"/>
<dbReference type="EMBL" id="LSMT01000942">
    <property type="protein sequence ID" value="PFX13575.1"/>
    <property type="molecule type" value="Genomic_DNA"/>
</dbReference>
<keyword evidence="3" id="KW-1185">Reference proteome</keyword>
<protein>
    <submittedName>
        <fullName evidence="2">Uncharacterized protein</fullName>
    </submittedName>
</protein>
<gene>
    <name evidence="2" type="ORF">AWC38_SpisGene22328</name>
</gene>
<comment type="caution">
    <text evidence="2">The sequence shown here is derived from an EMBL/GenBank/DDBJ whole genome shotgun (WGS) entry which is preliminary data.</text>
</comment>
<dbReference type="Proteomes" id="UP000225706">
    <property type="component" value="Unassembled WGS sequence"/>
</dbReference>
<reference evidence="3" key="1">
    <citation type="journal article" date="2017" name="bioRxiv">
        <title>Comparative analysis of the genomes of Stylophora pistillata and Acropora digitifera provides evidence for extensive differences between species of corals.</title>
        <authorList>
            <person name="Voolstra C.R."/>
            <person name="Li Y."/>
            <person name="Liew Y.J."/>
            <person name="Baumgarten S."/>
            <person name="Zoccola D."/>
            <person name="Flot J.-F."/>
            <person name="Tambutte S."/>
            <person name="Allemand D."/>
            <person name="Aranda M."/>
        </authorList>
    </citation>
    <scope>NUCLEOTIDE SEQUENCE [LARGE SCALE GENOMIC DNA]</scope>
</reference>
<proteinExistence type="predicted"/>
<accession>A0A2B4RBA9</accession>
<dbReference type="OrthoDB" id="5990652at2759"/>
<organism evidence="2 3">
    <name type="scientific">Stylophora pistillata</name>
    <name type="common">Smooth cauliflower coral</name>
    <dbReference type="NCBI Taxonomy" id="50429"/>
    <lineage>
        <taxon>Eukaryota</taxon>
        <taxon>Metazoa</taxon>
        <taxon>Cnidaria</taxon>
        <taxon>Anthozoa</taxon>
        <taxon>Hexacorallia</taxon>
        <taxon>Scleractinia</taxon>
        <taxon>Astrocoeniina</taxon>
        <taxon>Pocilloporidae</taxon>
        <taxon>Stylophora</taxon>
    </lineage>
</organism>
<dbReference type="STRING" id="50429.A0A2B4RBA9"/>
<evidence type="ECO:0000313" key="3">
    <source>
        <dbReference type="Proteomes" id="UP000225706"/>
    </source>
</evidence>
<sequence>MNSTGLTNQTVWTITPTRASAKLSVATPISFLSLPTPQKSKFLQPLPYAAPSRMPPTFGPPPLWPATSSLLSLSLPQSPTALHPLSTTPSASPIPSITNHQSIPNLASPIPPASPIPSTKSVAVVLPLPSFTSTGLTKKTVWTTTKTTVTSMSTSLTSQPPISQSPLSTYALASKLLSSSLLASPPPSPPIPASRNPSEAPTRAPTTVLIVEGSKKFEGSGKVEGPWDVEYGNNKSAQYRDLNSKLEAHLRGILEKKYEQNLLYLKVKNFREGSIIFDFTVFLTSTTDVDANSLKKVIEKAEGGSANLTISVVSVNQVAGPTPSTPTKPSAASKDLWRNIFTSDLWYNIFTSDLWYNIYTSNLWYKIYTSDLWYNIYTSDVWYDIYTSDLWYNIYISNL</sequence>
<feature type="region of interest" description="Disordered" evidence="1">
    <location>
        <begin position="183"/>
        <end position="203"/>
    </location>
</feature>